<dbReference type="CDD" id="cd01949">
    <property type="entry name" value="GGDEF"/>
    <property type="match status" value="1"/>
</dbReference>
<sequence>MSEIHLRPHRYLKGNRPHDDNHGVVEVGMVAESEGTPGRTAGPQPPDLLRLHEAIADLFATQGDWRRAYQHLRSALDIARDGNLRDALTSSYNRRYLDERLYGPFTDRPPLALALIDLDRFKSVNDTYGHLVGDRVLRRVADLLQQNLPPGGFCARYGGEEFVLWLPGIDARRAVRVVEDARVRVARHPWSELQPGLRVTISAGLAHESGTPPSPERQLRSADVLLYAAKRAGRNKVVYRDAQTTQLMTHSE</sequence>
<organism evidence="3 4">
    <name type="scientific">Amycolatopsis bullii</name>
    <dbReference type="NCBI Taxonomy" id="941987"/>
    <lineage>
        <taxon>Bacteria</taxon>
        <taxon>Bacillati</taxon>
        <taxon>Actinomycetota</taxon>
        <taxon>Actinomycetes</taxon>
        <taxon>Pseudonocardiales</taxon>
        <taxon>Pseudonocardiaceae</taxon>
        <taxon>Amycolatopsis</taxon>
    </lineage>
</organism>
<dbReference type="SMART" id="SM00267">
    <property type="entry name" value="GGDEF"/>
    <property type="match status" value="1"/>
</dbReference>
<dbReference type="NCBIfam" id="TIGR00254">
    <property type="entry name" value="GGDEF"/>
    <property type="match status" value="1"/>
</dbReference>
<evidence type="ECO:0000256" key="1">
    <source>
        <dbReference type="SAM" id="MobiDB-lite"/>
    </source>
</evidence>
<evidence type="ECO:0000313" key="4">
    <source>
        <dbReference type="Proteomes" id="UP000649955"/>
    </source>
</evidence>
<dbReference type="SUPFAM" id="SSF55073">
    <property type="entry name" value="Nucleotide cyclase"/>
    <property type="match status" value="1"/>
</dbReference>
<dbReference type="Gene3D" id="3.30.70.270">
    <property type="match status" value="1"/>
</dbReference>
<dbReference type="PANTHER" id="PTHR45138">
    <property type="entry name" value="REGULATORY COMPONENTS OF SENSORY TRANSDUCTION SYSTEM"/>
    <property type="match status" value="1"/>
</dbReference>
<dbReference type="InterPro" id="IPR029787">
    <property type="entry name" value="Nucleotide_cyclase"/>
</dbReference>
<dbReference type="Pfam" id="PF00990">
    <property type="entry name" value="GGDEF"/>
    <property type="match status" value="1"/>
</dbReference>
<dbReference type="PROSITE" id="PS50887">
    <property type="entry name" value="GGDEF"/>
    <property type="match status" value="1"/>
</dbReference>
<gene>
    <name evidence="3" type="ORF">GCM10017567_69260</name>
</gene>
<name>A0ABQ3KQ46_9PSEU</name>
<protein>
    <submittedName>
        <fullName evidence="3">GGDEF domain-containing protein</fullName>
    </submittedName>
</protein>
<evidence type="ECO:0000313" key="3">
    <source>
        <dbReference type="EMBL" id="GHG38491.1"/>
    </source>
</evidence>
<dbReference type="InterPro" id="IPR050469">
    <property type="entry name" value="Diguanylate_Cyclase"/>
</dbReference>
<comment type="caution">
    <text evidence="3">The sequence shown here is derived from an EMBL/GenBank/DDBJ whole genome shotgun (WGS) entry which is preliminary data.</text>
</comment>
<evidence type="ECO:0000259" key="2">
    <source>
        <dbReference type="PROSITE" id="PS50887"/>
    </source>
</evidence>
<keyword evidence="4" id="KW-1185">Reference proteome</keyword>
<feature type="region of interest" description="Disordered" evidence="1">
    <location>
        <begin position="1"/>
        <end position="22"/>
    </location>
</feature>
<dbReference type="PANTHER" id="PTHR45138:SF9">
    <property type="entry name" value="DIGUANYLATE CYCLASE DGCM-RELATED"/>
    <property type="match status" value="1"/>
</dbReference>
<proteinExistence type="predicted"/>
<dbReference type="InterPro" id="IPR043128">
    <property type="entry name" value="Rev_trsase/Diguanyl_cyclase"/>
</dbReference>
<dbReference type="EMBL" id="BNAW01000045">
    <property type="protein sequence ID" value="GHG38491.1"/>
    <property type="molecule type" value="Genomic_DNA"/>
</dbReference>
<dbReference type="InterPro" id="IPR000160">
    <property type="entry name" value="GGDEF_dom"/>
</dbReference>
<reference evidence="4" key="1">
    <citation type="journal article" date="2019" name="Int. J. Syst. Evol. Microbiol.">
        <title>The Global Catalogue of Microorganisms (GCM) 10K type strain sequencing project: providing services to taxonomists for standard genome sequencing and annotation.</title>
        <authorList>
            <consortium name="The Broad Institute Genomics Platform"/>
            <consortium name="The Broad Institute Genome Sequencing Center for Infectious Disease"/>
            <person name="Wu L."/>
            <person name="Ma J."/>
        </authorList>
    </citation>
    <scope>NUCLEOTIDE SEQUENCE [LARGE SCALE GENOMIC DNA]</scope>
    <source>
        <strain evidence="4">CGMCC 4.7680</strain>
    </source>
</reference>
<accession>A0ABQ3KQ46</accession>
<feature type="domain" description="GGDEF" evidence="2">
    <location>
        <begin position="109"/>
        <end position="242"/>
    </location>
</feature>
<dbReference type="Proteomes" id="UP000649955">
    <property type="component" value="Unassembled WGS sequence"/>
</dbReference>